<dbReference type="RefSeq" id="XP_019624469.1">
    <property type="nucleotide sequence ID" value="XM_019768910.1"/>
</dbReference>
<evidence type="ECO:0000256" key="4">
    <source>
        <dbReference type="ARBA" id="ARBA00022729"/>
    </source>
</evidence>
<dbReference type="PANTHER" id="PTHR22650:SF4">
    <property type="entry name" value="LEUCINE-RICH REPEAT AND TRANSMEMBRANE DOMAIN-CONTAINING PROTEIN 2-LIKE"/>
    <property type="match status" value="1"/>
</dbReference>
<evidence type="ECO:0000256" key="7">
    <source>
        <dbReference type="ARBA" id="ARBA00023136"/>
    </source>
</evidence>
<evidence type="ECO:0000256" key="10">
    <source>
        <dbReference type="SAM" id="Phobius"/>
    </source>
</evidence>
<dbReference type="AlphaFoldDB" id="A0A6P4YRY6"/>
<keyword evidence="2" id="KW-0433">Leucine-rich repeat</keyword>
<organism evidence="12 13">
    <name type="scientific">Branchiostoma belcheri</name>
    <name type="common">Amphioxus</name>
    <dbReference type="NCBI Taxonomy" id="7741"/>
    <lineage>
        <taxon>Eukaryota</taxon>
        <taxon>Metazoa</taxon>
        <taxon>Chordata</taxon>
        <taxon>Cephalochordata</taxon>
        <taxon>Leptocardii</taxon>
        <taxon>Amphioxiformes</taxon>
        <taxon>Branchiostomatidae</taxon>
        <taxon>Branchiostoma</taxon>
    </lineage>
</organism>
<reference evidence="13" key="1">
    <citation type="submission" date="2025-08" db="UniProtKB">
        <authorList>
            <consortium name="RefSeq"/>
        </authorList>
    </citation>
    <scope>IDENTIFICATION</scope>
    <source>
        <tissue evidence="13">Gonad</tissue>
    </source>
</reference>
<dbReference type="GeneID" id="109470126"/>
<dbReference type="Proteomes" id="UP000515135">
    <property type="component" value="Unplaced"/>
</dbReference>
<evidence type="ECO:0000256" key="9">
    <source>
        <dbReference type="SAM" id="MobiDB-lite"/>
    </source>
</evidence>
<feature type="domain" description="LRRCT" evidence="11">
    <location>
        <begin position="55"/>
        <end position="99"/>
    </location>
</feature>
<evidence type="ECO:0000259" key="11">
    <source>
        <dbReference type="SMART" id="SM00082"/>
    </source>
</evidence>
<dbReference type="InterPro" id="IPR001611">
    <property type="entry name" value="Leu-rich_rpt"/>
</dbReference>
<evidence type="ECO:0000256" key="6">
    <source>
        <dbReference type="ARBA" id="ARBA00022989"/>
    </source>
</evidence>
<keyword evidence="12" id="KW-1185">Reference proteome</keyword>
<dbReference type="SMART" id="SM00082">
    <property type="entry name" value="LRRCT"/>
    <property type="match status" value="1"/>
</dbReference>
<dbReference type="KEGG" id="bbel:109470126"/>
<accession>A0A6P4YRY6</accession>
<evidence type="ECO:0000313" key="12">
    <source>
        <dbReference type="Proteomes" id="UP000515135"/>
    </source>
</evidence>
<dbReference type="OrthoDB" id="10050111at2759"/>
<evidence type="ECO:0000256" key="8">
    <source>
        <dbReference type="ARBA" id="ARBA00023157"/>
    </source>
</evidence>
<proteinExistence type="predicted"/>
<dbReference type="Gene3D" id="3.80.10.10">
    <property type="entry name" value="Ribonuclease Inhibitor"/>
    <property type="match status" value="1"/>
</dbReference>
<feature type="region of interest" description="Disordered" evidence="9">
    <location>
        <begin position="222"/>
        <end position="291"/>
    </location>
</feature>
<dbReference type="Pfam" id="PF13855">
    <property type="entry name" value="LRR_8"/>
    <property type="match status" value="1"/>
</dbReference>
<dbReference type="InterPro" id="IPR000483">
    <property type="entry name" value="Cys-rich_flank_reg_C"/>
</dbReference>
<sequence>MLCLNNNQITKIQPHAFANLPKLQNLDLGWNKMSSIPPFAYSLLTSVPTVKLDGNPWQCDCRMAPVRLIPAFNDQIKCAQPAKVQGQKLADVNPRLICEGPTRSTPHVDAQNTFASTTMSKSSSFRKTEINLDPTAHPVASPFATTGNISDILLTFNKPEINRYGHHKSSPSFSLPALIGSVCGAAALSIVAAVLITIWCKRNSKNPPSGPTSNIALSNINTTATAPTSGNDQTGQGQSLASTQPLNIKHPSHVRRPAVSQTHYYVDADTPNSKTPKGLPPLRDDDEPTYVEPDGAHYMTPEDVLYEMPANSHCEDDNLHYYQPLKKEENLPTDASGYILVVPNNPIGQC</sequence>
<keyword evidence="8" id="KW-1015">Disulfide bond</keyword>
<comment type="subcellular location">
    <subcellularLocation>
        <location evidence="1">Membrane</location>
        <topology evidence="1">Single-pass membrane protein</topology>
    </subcellularLocation>
</comment>
<keyword evidence="7 10" id="KW-0472">Membrane</keyword>
<evidence type="ECO:0000313" key="13">
    <source>
        <dbReference type="RefSeq" id="XP_019624469.1"/>
    </source>
</evidence>
<name>A0A6P4YRY6_BRABE</name>
<dbReference type="PANTHER" id="PTHR22650">
    <property type="entry name" value="GLYCOPROTEIN IB BETA"/>
    <property type="match status" value="1"/>
</dbReference>
<evidence type="ECO:0000256" key="3">
    <source>
        <dbReference type="ARBA" id="ARBA00022692"/>
    </source>
</evidence>
<feature type="compositionally biased region" description="Polar residues" evidence="9">
    <location>
        <begin position="222"/>
        <end position="246"/>
    </location>
</feature>
<evidence type="ECO:0000256" key="2">
    <source>
        <dbReference type="ARBA" id="ARBA00022614"/>
    </source>
</evidence>
<dbReference type="SUPFAM" id="SSF52058">
    <property type="entry name" value="L domain-like"/>
    <property type="match status" value="1"/>
</dbReference>
<dbReference type="InterPro" id="IPR052313">
    <property type="entry name" value="GPIb-IX-V_Complex"/>
</dbReference>
<feature type="transmembrane region" description="Helical" evidence="10">
    <location>
        <begin position="173"/>
        <end position="199"/>
    </location>
</feature>
<evidence type="ECO:0000256" key="1">
    <source>
        <dbReference type="ARBA" id="ARBA00004167"/>
    </source>
</evidence>
<dbReference type="PROSITE" id="PS51450">
    <property type="entry name" value="LRR"/>
    <property type="match status" value="1"/>
</dbReference>
<evidence type="ECO:0000256" key="5">
    <source>
        <dbReference type="ARBA" id="ARBA00022889"/>
    </source>
</evidence>
<protein>
    <submittedName>
        <fullName evidence="13">Uncharacterized protein LOC109470126</fullName>
    </submittedName>
</protein>
<keyword evidence="3 10" id="KW-0812">Transmembrane</keyword>
<gene>
    <name evidence="13" type="primary">LOC109470126</name>
</gene>
<keyword evidence="6 10" id="KW-1133">Transmembrane helix</keyword>
<keyword evidence="5" id="KW-0130">Cell adhesion</keyword>
<dbReference type="InterPro" id="IPR032675">
    <property type="entry name" value="LRR_dom_sf"/>
</dbReference>
<keyword evidence="4" id="KW-0732">Signal</keyword>